<dbReference type="RefSeq" id="WP_368380439.1">
    <property type="nucleotide sequence ID" value="NZ_JBFRYA010000003.1"/>
</dbReference>
<dbReference type="PROSITE" id="PS50925">
    <property type="entry name" value="BLUF"/>
    <property type="match status" value="1"/>
</dbReference>
<dbReference type="Gene3D" id="3.30.70.100">
    <property type="match status" value="1"/>
</dbReference>
<proteinExistence type="predicted"/>
<feature type="domain" description="BLUF" evidence="1">
    <location>
        <begin position="3"/>
        <end position="94"/>
    </location>
</feature>
<dbReference type="EMBL" id="JBFRYA010000003">
    <property type="protein sequence ID" value="MEX1668141.1"/>
    <property type="molecule type" value="Genomic_DNA"/>
</dbReference>
<dbReference type="InterPro" id="IPR036046">
    <property type="entry name" value="Acylphosphatase-like_dom_sf"/>
</dbReference>
<keyword evidence="3" id="KW-1185">Reference proteome</keyword>
<reference evidence="2 3" key="1">
    <citation type="journal article" date="2011" name="Int. J. Syst. Evol. Microbiol.">
        <title>Zhongshania antarctica gen. nov., sp. nov. and Zhongshania guokunii sp. nov., gammaproteobacteria respectively isolated from coastal attached (fast) ice and surface seawater of the Antarctic.</title>
        <authorList>
            <person name="Li H.J."/>
            <person name="Zhang X.Y."/>
            <person name="Chen C.X."/>
            <person name="Zhang Y.J."/>
            <person name="Gao Z.M."/>
            <person name="Yu Y."/>
            <person name="Chen X.L."/>
            <person name="Chen B."/>
            <person name="Zhang Y.Z."/>
        </authorList>
    </citation>
    <scope>NUCLEOTIDE SEQUENCE [LARGE SCALE GENOMIC DNA]</scope>
    <source>
        <strain evidence="2 3">ZS6-22T</strain>
    </source>
</reference>
<sequence>MSLIQLIYTSTVSETFEEKDLTAILASAKKANAEANITGLLCFDGNFFMQCLEGDRSQINATYAKILSDKRHQALELLAYSTIDKRSYSQWEMGLVPKAALSRPLNLLYTASGLFEPYSMSAASAAQFLRALRNAMPLL</sequence>
<name>A0ABV3U3W4_9GAMM</name>
<gene>
    <name evidence="2" type="ORF">AB4876_04410</name>
</gene>
<dbReference type="SUPFAM" id="SSF54975">
    <property type="entry name" value="Acylphosphatase/BLUF domain-like"/>
    <property type="match status" value="1"/>
</dbReference>
<evidence type="ECO:0000313" key="2">
    <source>
        <dbReference type="EMBL" id="MEX1668141.1"/>
    </source>
</evidence>
<dbReference type="Proteomes" id="UP001557485">
    <property type="component" value="Unassembled WGS sequence"/>
</dbReference>
<comment type="caution">
    <text evidence="2">The sequence shown here is derived from an EMBL/GenBank/DDBJ whole genome shotgun (WGS) entry which is preliminary data.</text>
</comment>
<dbReference type="SMART" id="SM01034">
    <property type="entry name" value="BLUF"/>
    <property type="match status" value="1"/>
</dbReference>
<protein>
    <submittedName>
        <fullName evidence="2">BLUF domain-containing protein</fullName>
    </submittedName>
</protein>
<organism evidence="2 3">
    <name type="scientific">Zhongshania guokunii</name>
    <dbReference type="NCBI Taxonomy" id="641783"/>
    <lineage>
        <taxon>Bacteria</taxon>
        <taxon>Pseudomonadati</taxon>
        <taxon>Pseudomonadota</taxon>
        <taxon>Gammaproteobacteria</taxon>
        <taxon>Cellvibrionales</taxon>
        <taxon>Spongiibacteraceae</taxon>
        <taxon>Zhongshania</taxon>
    </lineage>
</organism>
<evidence type="ECO:0000313" key="3">
    <source>
        <dbReference type="Proteomes" id="UP001557485"/>
    </source>
</evidence>
<dbReference type="InterPro" id="IPR007024">
    <property type="entry name" value="BLUF_domain"/>
</dbReference>
<dbReference type="Pfam" id="PF04940">
    <property type="entry name" value="BLUF"/>
    <property type="match status" value="1"/>
</dbReference>
<evidence type="ECO:0000259" key="1">
    <source>
        <dbReference type="PROSITE" id="PS50925"/>
    </source>
</evidence>
<accession>A0ABV3U3W4</accession>